<keyword evidence="7" id="KW-0378">Hydrolase</keyword>
<accession>A0A9J7EV44</accession>
<dbReference type="KEGG" id="sliu:111365088"/>
<dbReference type="InterPro" id="IPR057246">
    <property type="entry name" value="CARBOXYPEPT_ZN_1"/>
</dbReference>
<evidence type="ECO:0000256" key="10">
    <source>
        <dbReference type="ARBA" id="ARBA00023157"/>
    </source>
</evidence>
<dbReference type="OrthoDB" id="3626597at2759"/>
<name>A0A9J7EV44_SPOLT</name>
<feature type="signal peptide" evidence="12">
    <location>
        <begin position="1"/>
        <end position="19"/>
    </location>
</feature>
<dbReference type="Gene3D" id="3.40.630.10">
    <property type="entry name" value="Zn peptidases"/>
    <property type="match status" value="1"/>
</dbReference>
<evidence type="ECO:0000256" key="7">
    <source>
        <dbReference type="ARBA" id="ARBA00022801"/>
    </source>
</evidence>
<gene>
    <name evidence="15" type="primary">LOC111365088</name>
</gene>
<comment type="similarity">
    <text evidence="2 11">Belongs to the peptidase M14 family.</text>
</comment>
<sequence length="432" mass="49351">MASLLLVFVAFGFISQIDCSSQYDNYTLIRLHPTSEEHQKSVTQFNDPTGEIEIMKESRGVNDTLDILVPPSRMKFVHEYANTNGLVLEEKQPNYGRTLEDVPDRLPRRRILERFGIFNYNSYDKMQEFIEAKAQKYGALVQLQDLGKSFQGRKMRLVKISTKPSANNPIIFVDAGVHGREWVAPAMALYLIDRLTIDPRAFQRGGELDGVDWYILPLVNPDGYEYTRSSRSNRMWRKTRSKHGSSHCYGVDGNRNYGFKWAVSGVSSDPCHKETYAGPQPFSEPETQMVRNVMMDNAKRMKLYVSLHSYGQYLVYPWGYTGEYLPKQWKKLDNMAKSVSDAVERAGGQPFKVLSAGKWYPAAGGSDDFAFGAAGVPYSYTMELTEGHEFAFPENLLETVLPQFYEGFKEFGARIRAEFGNQRKKREILDTQ</sequence>
<evidence type="ECO:0000313" key="14">
    <source>
        <dbReference type="Proteomes" id="UP000301870"/>
    </source>
</evidence>
<dbReference type="Pfam" id="PF02244">
    <property type="entry name" value="Propep_M14"/>
    <property type="match status" value="1"/>
</dbReference>
<dbReference type="InterPro" id="IPR036990">
    <property type="entry name" value="M14A-like_propep"/>
</dbReference>
<dbReference type="Gene3D" id="3.30.70.340">
    <property type="entry name" value="Metallocarboxypeptidase-like"/>
    <property type="match status" value="1"/>
</dbReference>
<protein>
    <submittedName>
        <fullName evidence="15">Carboxypeptidase B-like</fullName>
    </submittedName>
</protein>
<keyword evidence="14" id="KW-1185">Reference proteome</keyword>
<evidence type="ECO:0000256" key="12">
    <source>
        <dbReference type="SAM" id="SignalP"/>
    </source>
</evidence>
<evidence type="ECO:0000256" key="11">
    <source>
        <dbReference type="PROSITE-ProRule" id="PRU01379"/>
    </source>
</evidence>
<organism evidence="14 15">
    <name type="scientific">Spodoptera litura</name>
    <name type="common">Asian cotton leafworm</name>
    <dbReference type="NCBI Taxonomy" id="69820"/>
    <lineage>
        <taxon>Eukaryota</taxon>
        <taxon>Metazoa</taxon>
        <taxon>Ecdysozoa</taxon>
        <taxon>Arthropoda</taxon>
        <taxon>Hexapoda</taxon>
        <taxon>Insecta</taxon>
        <taxon>Pterygota</taxon>
        <taxon>Neoptera</taxon>
        <taxon>Endopterygota</taxon>
        <taxon>Lepidoptera</taxon>
        <taxon>Glossata</taxon>
        <taxon>Ditrysia</taxon>
        <taxon>Noctuoidea</taxon>
        <taxon>Noctuidae</taxon>
        <taxon>Amphipyrinae</taxon>
        <taxon>Spodoptera</taxon>
    </lineage>
</organism>
<dbReference type="Pfam" id="PF00246">
    <property type="entry name" value="Peptidase_M14"/>
    <property type="match status" value="1"/>
</dbReference>
<dbReference type="PROSITE" id="PS00132">
    <property type="entry name" value="CARBOXYPEPT_ZN_1"/>
    <property type="match status" value="1"/>
</dbReference>
<dbReference type="GO" id="GO:0004181">
    <property type="term" value="F:metallocarboxypeptidase activity"/>
    <property type="evidence" value="ECO:0007669"/>
    <property type="project" value="InterPro"/>
</dbReference>
<proteinExistence type="inferred from homology"/>
<evidence type="ECO:0000313" key="15">
    <source>
        <dbReference type="RefSeq" id="XP_022838055.1"/>
    </source>
</evidence>
<evidence type="ECO:0000256" key="1">
    <source>
        <dbReference type="ARBA" id="ARBA00001947"/>
    </source>
</evidence>
<dbReference type="InterPro" id="IPR000834">
    <property type="entry name" value="Peptidase_M14"/>
</dbReference>
<dbReference type="GO" id="GO:0006508">
    <property type="term" value="P:proteolysis"/>
    <property type="evidence" value="ECO:0007669"/>
    <property type="project" value="UniProtKB-KW"/>
</dbReference>
<keyword evidence="5" id="KW-0479">Metal-binding</keyword>
<dbReference type="FunFam" id="3.40.630.10:FF:000084">
    <property type="entry name" value="Carboxypeptidase B2"/>
    <property type="match status" value="1"/>
</dbReference>
<comment type="cofactor">
    <cofactor evidence="1">
        <name>Zn(2+)</name>
        <dbReference type="ChEBI" id="CHEBI:29105"/>
    </cofactor>
</comment>
<keyword evidence="10" id="KW-1015">Disulfide bond</keyword>
<dbReference type="AlphaFoldDB" id="A0A9J7EV44"/>
<dbReference type="InterPro" id="IPR003146">
    <property type="entry name" value="M14A_act_pep"/>
</dbReference>
<dbReference type="PANTHER" id="PTHR11705">
    <property type="entry name" value="PROTEASE FAMILY M14 CARBOXYPEPTIDASE A,B"/>
    <property type="match status" value="1"/>
</dbReference>
<keyword evidence="8" id="KW-0862">Zinc</keyword>
<dbReference type="PROSITE" id="PS52035">
    <property type="entry name" value="PEPTIDASE_M14"/>
    <property type="match status" value="1"/>
</dbReference>
<evidence type="ECO:0000256" key="2">
    <source>
        <dbReference type="ARBA" id="ARBA00005988"/>
    </source>
</evidence>
<evidence type="ECO:0000256" key="5">
    <source>
        <dbReference type="ARBA" id="ARBA00022723"/>
    </source>
</evidence>
<dbReference type="GO" id="GO:0008270">
    <property type="term" value="F:zinc ion binding"/>
    <property type="evidence" value="ECO:0007669"/>
    <property type="project" value="InterPro"/>
</dbReference>
<dbReference type="GeneID" id="111365088"/>
<dbReference type="SUPFAM" id="SSF54897">
    <property type="entry name" value="Protease propeptides/inhibitors"/>
    <property type="match status" value="1"/>
</dbReference>
<dbReference type="RefSeq" id="XP_022838055.1">
    <property type="nucleotide sequence ID" value="XM_022982287.1"/>
</dbReference>
<keyword evidence="6 12" id="KW-0732">Signal</keyword>
<keyword evidence="3" id="KW-0121">Carboxypeptidase</keyword>
<dbReference type="SMART" id="SM00631">
    <property type="entry name" value="Zn_pept"/>
    <property type="match status" value="1"/>
</dbReference>
<evidence type="ECO:0000256" key="4">
    <source>
        <dbReference type="ARBA" id="ARBA00022670"/>
    </source>
</evidence>
<feature type="domain" description="Peptidase M14" evidence="13">
    <location>
        <begin position="119"/>
        <end position="415"/>
    </location>
</feature>
<dbReference type="Proteomes" id="UP000301870">
    <property type="component" value="Chromosome 1"/>
</dbReference>
<reference evidence="15" key="1">
    <citation type="submission" date="2025-08" db="UniProtKB">
        <authorList>
            <consortium name="RefSeq"/>
        </authorList>
    </citation>
    <scope>IDENTIFICATION</scope>
    <source>
        <strain evidence="15">Ishihara</strain>
        <tissue evidence="15">Whole body</tissue>
    </source>
</reference>
<evidence type="ECO:0000259" key="13">
    <source>
        <dbReference type="PROSITE" id="PS52035"/>
    </source>
</evidence>
<keyword evidence="9" id="KW-0482">Metalloprotease</keyword>
<feature type="chain" id="PRO_5039946516" evidence="12">
    <location>
        <begin position="20"/>
        <end position="432"/>
    </location>
</feature>
<evidence type="ECO:0000256" key="9">
    <source>
        <dbReference type="ARBA" id="ARBA00023049"/>
    </source>
</evidence>
<dbReference type="GO" id="GO:0005615">
    <property type="term" value="C:extracellular space"/>
    <property type="evidence" value="ECO:0007669"/>
    <property type="project" value="TreeGrafter"/>
</dbReference>
<evidence type="ECO:0000256" key="3">
    <source>
        <dbReference type="ARBA" id="ARBA00022645"/>
    </source>
</evidence>
<feature type="active site" description="Proton donor/acceptor" evidence="11">
    <location>
        <position position="383"/>
    </location>
</feature>
<keyword evidence="4" id="KW-0645">Protease</keyword>
<dbReference type="PRINTS" id="PR00765">
    <property type="entry name" value="CRBOXYPTASEA"/>
</dbReference>
<dbReference type="SUPFAM" id="SSF53187">
    <property type="entry name" value="Zn-dependent exopeptidases"/>
    <property type="match status" value="1"/>
</dbReference>
<evidence type="ECO:0000256" key="6">
    <source>
        <dbReference type="ARBA" id="ARBA00022729"/>
    </source>
</evidence>
<evidence type="ECO:0000256" key="8">
    <source>
        <dbReference type="ARBA" id="ARBA00022833"/>
    </source>
</evidence>
<dbReference type="PANTHER" id="PTHR11705:SF140">
    <property type="entry name" value="FI02848P-RELATED"/>
    <property type="match status" value="1"/>
</dbReference>